<protein>
    <submittedName>
        <fullName evidence="1">WaaY domain-containing protein</fullName>
    </submittedName>
</protein>
<dbReference type="InterPro" id="IPR011009">
    <property type="entry name" value="Kinase-like_dom_sf"/>
</dbReference>
<dbReference type="AlphaFoldDB" id="L8WSA0"/>
<name>L8WSA0_THACA</name>
<dbReference type="SUPFAM" id="SSF56112">
    <property type="entry name" value="Protein kinase-like (PK-like)"/>
    <property type="match status" value="1"/>
</dbReference>
<gene>
    <name evidence="1" type="ORF">AG1IA_06714</name>
</gene>
<dbReference type="HOGENOM" id="CLU_013871_2_3_1"/>
<accession>L8WSA0</accession>
<dbReference type="Proteomes" id="UP000011668">
    <property type="component" value="Unassembled WGS sequence"/>
</dbReference>
<proteinExistence type="predicted"/>
<organism evidence="1 2">
    <name type="scientific">Thanatephorus cucumeris (strain AG1-IA)</name>
    <name type="common">Rice sheath blight fungus</name>
    <name type="synonym">Rhizoctonia solani</name>
    <dbReference type="NCBI Taxonomy" id="983506"/>
    <lineage>
        <taxon>Eukaryota</taxon>
        <taxon>Fungi</taxon>
        <taxon>Dikarya</taxon>
        <taxon>Basidiomycota</taxon>
        <taxon>Agaricomycotina</taxon>
        <taxon>Agaricomycetes</taxon>
        <taxon>Cantharellales</taxon>
        <taxon>Ceratobasidiaceae</taxon>
        <taxon>Rhizoctonia</taxon>
        <taxon>Rhizoctonia solani AG-1</taxon>
    </lineage>
</organism>
<evidence type="ECO:0000313" key="1">
    <source>
        <dbReference type="EMBL" id="ELU39259.1"/>
    </source>
</evidence>
<comment type="caution">
    <text evidence="1">The sequence shown here is derived from an EMBL/GenBank/DDBJ whole genome shotgun (WGS) entry which is preliminary data.</text>
</comment>
<sequence>MPYYGGVATHLLRYPKSLQALVYTSSEIFAYSNVGAVPLRVCRYVQVDLGFPDRVPAQRSVNFHHRAVLTPIRSHPRQYPGKQLRMWHEASGYWQLARPSASPAPLRLRAPPRRIWFTAIRFTPYPECRSRGTYCCYARPTRLYMYTLRLLLSGDDPVQDTIKIELENLSDTDVHDLKVRYVRLRSLASPVGLRLYKIDIPPKEFKHANLQLTDSNILENNEFLDRYWPNDVPRVINVLVVSADTGQVQSRNELNNTSNDFRALEGNSSSWAQISNFSNLQGAPDVAILNGRPVQRIGLPVGLYHPVFDKFVSSLSANISVPTGEIPQTFYDKMKELLGASQDMYEREIGRDGRDRKICLALSGLIEHDMPSVDRSGTKPDGVVSGVDGEICMVIEVKNEIGVGGSDPTIQGAISYAQLWGDDMSKRRRTCCPSFILGIAGPWMCVLGAVILSQPVVQPLTDFIWVGINPRSELHFRRLGRFFWAMKNAIADLKDYYSSVPAEISISRFYPYIRQYLVANETVEFTYVKQLGDPRSLKTVFLARTKSQHGSPSKDIVVKFVETYHGVAHRLLSEAHLAPKLLFDGSTNTSAPRPSGRMMIIMEYVNVQDLSEIDCPVPYSVRSSIKEAIRILHNHNIVFGDLRRPNVLAYKDEHGSYQGMLVDFDWCGTHGQSRYPETINRDVGWAEGVGGGQLMMKEHDEVMLGCIV</sequence>
<keyword evidence="2" id="KW-1185">Reference proteome</keyword>
<dbReference type="STRING" id="983506.L8WSA0"/>
<dbReference type="OrthoDB" id="4062651at2759"/>
<dbReference type="OMA" id="RANDEMY"/>
<evidence type="ECO:0000313" key="2">
    <source>
        <dbReference type="Proteomes" id="UP000011668"/>
    </source>
</evidence>
<dbReference type="EMBL" id="AFRT01001852">
    <property type="protein sequence ID" value="ELU39259.1"/>
    <property type="molecule type" value="Genomic_DNA"/>
</dbReference>
<reference evidence="1 2" key="1">
    <citation type="journal article" date="2013" name="Nat. Commun.">
        <title>The evolution and pathogenic mechanisms of the rice sheath blight pathogen.</title>
        <authorList>
            <person name="Zheng A."/>
            <person name="Lin R."/>
            <person name="Xu L."/>
            <person name="Qin P."/>
            <person name="Tang C."/>
            <person name="Ai P."/>
            <person name="Zhang D."/>
            <person name="Liu Y."/>
            <person name="Sun Z."/>
            <person name="Feng H."/>
            <person name="Wang Y."/>
            <person name="Chen Y."/>
            <person name="Liang X."/>
            <person name="Fu R."/>
            <person name="Li Q."/>
            <person name="Zhang J."/>
            <person name="Yu X."/>
            <person name="Xie Z."/>
            <person name="Ding L."/>
            <person name="Guan P."/>
            <person name="Tang J."/>
            <person name="Liang Y."/>
            <person name="Wang S."/>
            <person name="Deng Q."/>
            <person name="Li S."/>
            <person name="Zhu J."/>
            <person name="Wang L."/>
            <person name="Liu H."/>
            <person name="Li P."/>
        </authorList>
    </citation>
    <scope>NUCLEOTIDE SEQUENCE [LARGE SCALE GENOMIC DNA]</scope>
    <source>
        <strain evidence="2">AG-1 IA</strain>
    </source>
</reference>